<dbReference type="KEGG" id="csy:CENSYa_0107"/>
<evidence type="ECO:0000256" key="1">
    <source>
        <dbReference type="ARBA" id="ARBA00004236"/>
    </source>
</evidence>
<feature type="domain" description="Glycosyltransferase 2-like" evidence="7">
    <location>
        <begin position="55"/>
        <end position="170"/>
    </location>
</feature>
<evidence type="ECO:0000313" key="9">
    <source>
        <dbReference type="Proteomes" id="UP000000758"/>
    </source>
</evidence>
<feature type="transmembrane region" description="Helical" evidence="6">
    <location>
        <begin position="469"/>
        <end position="490"/>
    </location>
</feature>
<dbReference type="EnsemblBacteria" id="ABK76752">
    <property type="protein sequence ID" value="ABK76752"/>
    <property type="gene ID" value="CENSYa_0107"/>
</dbReference>
<organism evidence="8 9">
    <name type="scientific">Cenarchaeum symbiosum (strain A)</name>
    <dbReference type="NCBI Taxonomy" id="414004"/>
    <lineage>
        <taxon>Archaea</taxon>
        <taxon>Nitrososphaerota</taxon>
        <taxon>Candidatus Cenarchaeales</taxon>
        <taxon>Candidatus Cenarchaeaceae</taxon>
        <taxon>Candidatus Cenarchaeum</taxon>
    </lineage>
</organism>
<evidence type="ECO:0000256" key="6">
    <source>
        <dbReference type="SAM" id="Phobius"/>
    </source>
</evidence>
<keyword evidence="2" id="KW-1003">Cell membrane</keyword>
<dbReference type="InterPro" id="IPR018723">
    <property type="entry name" value="DUF2254_membrane"/>
</dbReference>
<dbReference type="Gene3D" id="3.90.550.10">
    <property type="entry name" value="Spore Coat Polysaccharide Biosynthesis Protein SpsA, Chain A"/>
    <property type="match status" value="1"/>
</dbReference>
<dbReference type="Pfam" id="PF00535">
    <property type="entry name" value="Glycos_transf_2"/>
    <property type="match status" value="1"/>
</dbReference>
<feature type="transmembrane region" description="Helical" evidence="6">
    <location>
        <begin position="329"/>
        <end position="349"/>
    </location>
</feature>
<feature type="transmembrane region" description="Helical" evidence="6">
    <location>
        <begin position="6"/>
        <end position="27"/>
    </location>
</feature>
<gene>
    <name evidence="8" type="ordered locus">CENSYa_0107</name>
</gene>
<sequence length="1069" mass="123648">MDLYIFHGIVALLVFCVIMAICIKWSMIIYNTLWSRRHVIGINDVNENSSQPKVSIIVPARNEKGEIARCLDTLLKQDYHDYEVIAVDDGSNDGTYDIMKSFKDRGILSMQTEKPDGWLGKSWACSEAAKRASGELLLFTDADTEHKPDSLSKAVSHMTAHGLDCLSLTPQLKMDSVWARAVLPLITSFKLVKPCGIIQYTEAQANDPRCRMGGFNGSYLLIKTDAYQKIGGFARVRNELFEDWALGLIARENMLKTRIADGRKLVSAAWARDRRSLNEILRRMTIQMHGRRKITNIKDFFLLAVLMFAPYIAAAASSLALILHTEVSTVMVTAGAAASVFFHMAAYAIHAKGLGLSRRSVFLAPLGGFIAATGYLKGITAESTTWRGRRITTKDIADENIMLNNHVKAYKRFLAWWKEWIYPKYGEVPPPFHRRSWLVWGLIFGIVFIITYYLHVYDQRFELKNAADILIINVEVLVTVLSVTLGATLLGIQFRAQSYSMLFLMKQINNLVVYLFVGIFVSQVIINLGFIIWIPEKDLDVYIPFVFLGTVFSMFYLVGYIYHMIHKLHPHEIMNEVGRDINKIVLEIGKCKKRNDNSYTSPFTTVNLDNWNAIMLKEKSHRSEYEKFDVWKEIMLRTVKNDNVTLFKKGLEKIFEIYDKIMKLILDVHAVEINKLNQDVKYEINFANFGVIRHKNYHKWEKEVRQLTLTLHFFVEYVNDIMISSIENNRDLCVLTFMRIFTRRDESYLRKYGWHFGPGLMFDVWYDVMRRCIIEEKDDLIRQGIGHLEKRLKLQLSECKETCEDTIVRGVFHHVLSSLVPLAMDKNSIYLNAYLDIVEIYQIPNMHELHECETKSCLHPISPWIVPVENRPQLFELVKNGMHHPDGCSYIIDSAYGKRDLSLFSSGIDALFDSLIGTKYYPVKVIRYPNPPERIPTNITFENISEEDIRFRWLYEALLDITENIEESEFIYEIVSKLEELKSNSHIDQIWLNFVSRIITLKNPGLNNIRSDLKNILQIINKPSLQTDYVELREKCQNILQEIPSSKNEYVSLYHLERIGIDFLCENNK</sequence>
<dbReference type="CDD" id="cd00761">
    <property type="entry name" value="Glyco_tranf_GTA_type"/>
    <property type="match status" value="1"/>
</dbReference>
<keyword evidence="3" id="KW-0328">Glycosyltransferase</keyword>
<keyword evidence="5 6" id="KW-0472">Membrane</keyword>
<dbReference type="STRING" id="414004.CENSYa_0107"/>
<evidence type="ECO:0000256" key="3">
    <source>
        <dbReference type="ARBA" id="ARBA00022676"/>
    </source>
</evidence>
<comment type="subcellular location">
    <subcellularLocation>
        <location evidence="1">Cell membrane</location>
    </subcellularLocation>
</comment>
<evidence type="ECO:0000256" key="5">
    <source>
        <dbReference type="ARBA" id="ARBA00023136"/>
    </source>
</evidence>
<keyword evidence="9" id="KW-1185">Reference proteome</keyword>
<evidence type="ECO:0000313" key="8">
    <source>
        <dbReference type="EMBL" id="ABK76752.1"/>
    </source>
</evidence>
<keyword evidence="4" id="KW-0808">Transferase</keyword>
<dbReference type="GO" id="GO:0016757">
    <property type="term" value="F:glycosyltransferase activity"/>
    <property type="evidence" value="ECO:0007669"/>
    <property type="project" value="UniProtKB-KW"/>
</dbReference>
<dbReference type="Proteomes" id="UP000000758">
    <property type="component" value="Chromosome"/>
</dbReference>
<dbReference type="InterPro" id="IPR001173">
    <property type="entry name" value="Glyco_trans_2-like"/>
</dbReference>
<feature type="transmembrane region" description="Helical" evidence="6">
    <location>
        <begin position="541"/>
        <end position="562"/>
    </location>
</feature>
<reference evidence="8 9" key="1">
    <citation type="journal article" date="2006" name="Proc. Natl. Acad. Sci. U.S.A.">
        <title>Genomic analysis of the uncultivated marine crenarchaeote Cenarchaeum symbiosum.</title>
        <authorList>
            <person name="Hallam S.J."/>
            <person name="Konstantinidis K.T."/>
            <person name="Putnam N."/>
            <person name="Schleper C."/>
            <person name="Watanabe Y."/>
            <person name="Sugahara J."/>
            <person name="Preston C."/>
            <person name="de la Torre J."/>
            <person name="Richardson P.M."/>
            <person name="DeLong E.F."/>
        </authorList>
    </citation>
    <scope>NUCLEOTIDE SEQUENCE [LARGE SCALE GENOMIC DNA]</scope>
    <source>
        <strain evidence="9">A</strain>
    </source>
</reference>
<dbReference type="HOGENOM" id="CLU_287808_0_0_2"/>
<feature type="transmembrane region" description="Helical" evidence="6">
    <location>
        <begin position="511"/>
        <end position="535"/>
    </location>
</feature>
<keyword evidence="6" id="KW-1133">Transmembrane helix</keyword>
<feature type="transmembrane region" description="Helical" evidence="6">
    <location>
        <begin position="437"/>
        <end position="457"/>
    </location>
</feature>
<evidence type="ECO:0000256" key="2">
    <source>
        <dbReference type="ARBA" id="ARBA00022475"/>
    </source>
</evidence>
<protein>
    <submittedName>
        <fullName evidence="8">Glycosyltransferase involved in cell wall biogenesis</fullName>
    </submittedName>
</protein>
<dbReference type="PANTHER" id="PTHR43646:SF2">
    <property type="entry name" value="GLYCOSYLTRANSFERASE 2-LIKE DOMAIN-CONTAINING PROTEIN"/>
    <property type="match status" value="1"/>
</dbReference>
<proteinExistence type="predicted"/>
<evidence type="ECO:0000256" key="4">
    <source>
        <dbReference type="ARBA" id="ARBA00022679"/>
    </source>
</evidence>
<accession>A0RTT5</accession>
<name>A0RTT5_CENSY</name>
<dbReference type="GO" id="GO:0005886">
    <property type="term" value="C:plasma membrane"/>
    <property type="evidence" value="ECO:0007669"/>
    <property type="project" value="UniProtKB-SubCell"/>
</dbReference>
<keyword evidence="6" id="KW-0812">Transmembrane</keyword>
<feature type="transmembrane region" description="Helical" evidence="6">
    <location>
        <begin position="300"/>
        <end position="323"/>
    </location>
</feature>
<evidence type="ECO:0000259" key="7">
    <source>
        <dbReference type="Pfam" id="PF00535"/>
    </source>
</evidence>
<dbReference type="SUPFAM" id="SSF53448">
    <property type="entry name" value="Nucleotide-diphospho-sugar transferases"/>
    <property type="match status" value="1"/>
</dbReference>
<dbReference type="PANTHER" id="PTHR43646">
    <property type="entry name" value="GLYCOSYLTRANSFERASE"/>
    <property type="match status" value="1"/>
</dbReference>
<dbReference type="InterPro" id="IPR029044">
    <property type="entry name" value="Nucleotide-diphossugar_trans"/>
</dbReference>
<dbReference type="PATRIC" id="fig|414004.10.peg.97"/>
<dbReference type="Pfam" id="PF10011">
    <property type="entry name" value="DUF2254"/>
    <property type="match status" value="1"/>
</dbReference>
<dbReference type="AlphaFoldDB" id="A0RTT5"/>
<dbReference type="EMBL" id="DP000238">
    <property type="protein sequence ID" value="ABK76752.1"/>
    <property type="molecule type" value="Genomic_DNA"/>
</dbReference>